<dbReference type="AlphaFoldDB" id="H3AH55"/>
<dbReference type="SUPFAM" id="SSF57903">
    <property type="entry name" value="FYVE/PHD zinc finger"/>
    <property type="match status" value="1"/>
</dbReference>
<evidence type="ECO:0000259" key="9">
    <source>
        <dbReference type="PROSITE" id="PS50016"/>
    </source>
</evidence>
<dbReference type="InterPro" id="IPR036427">
    <property type="entry name" value="Bromodomain-like_sf"/>
</dbReference>
<evidence type="ECO:0000256" key="2">
    <source>
        <dbReference type="ARBA" id="ARBA00022771"/>
    </source>
</evidence>
<dbReference type="Ensembl" id="ENSLACT00000009045.1">
    <property type="protein sequence ID" value="ENSLACP00000008976.1"/>
    <property type="gene ID" value="ENSLACG00000007926.1"/>
</dbReference>
<evidence type="ECO:0000313" key="12">
    <source>
        <dbReference type="Proteomes" id="UP000008672"/>
    </source>
</evidence>
<dbReference type="Bgee" id="ENSLACG00000007926">
    <property type="expression patterns" value="Expressed in pelvic fin and 2 other cell types or tissues"/>
</dbReference>
<keyword evidence="12" id="KW-1185">Reference proteome</keyword>
<dbReference type="GO" id="GO:0003677">
    <property type="term" value="F:DNA binding"/>
    <property type="evidence" value="ECO:0007669"/>
    <property type="project" value="InterPro"/>
</dbReference>
<dbReference type="InterPro" id="IPR001965">
    <property type="entry name" value="Znf_PHD"/>
</dbReference>
<dbReference type="SMART" id="SM00249">
    <property type="entry name" value="PHD"/>
    <property type="match status" value="1"/>
</dbReference>
<evidence type="ECO:0000256" key="5">
    <source>
        <dbReference type="PROSITE-ProRule" id="PRU00035"/>
    </source>
</evidence>
<dbReference type="HOGENOM" id="CLU_030420_0_0_1"/>
<dbReference type="OMA" id="MENDDEC"/>
<proteinExistence type="predicted"/>
<evidence type="ECO:0000259" key="8">
    <source>
        <dbReference type="PROSITE" id="PS50014"/>
    </source>
</evidence>
<dbReference type="InterPro" id="IPR011011">
    <property type="entry name" value="Znf_FYVE_PHD"/>
</dbReference>
<dbReference type="PANTHER" id="PTHR46386">
    <property type="entry name" value="NUCLEAR BODY PROTEIN SP140"/>
    <property type="match status" value="1"/>
</dbReference>
<feature type="domain" description="SAND" evidence="10">
    <location>
        <begin position="26"/>
        <end position="111"/>
    </location>
</feature>
<name>H3AH55_LATCH</name>
<dbReference type="Proteomes" id="UP000008672">
    <property type="component" value="Unassembled WGS sequence"/>
</dbReference>
<evidence type="ECO:0000313" key="11">
    <source>
        <dbReference type="Ensembl" id="ENSLACP00000008976.1"/>
    </source>
</evidence>
<dbReference type="InterPro" id="IPR000770">
    <property type="entry name" value="SAND_dom"/>
</dbReference>
<dbReference type="Gene3D" id="3.10.390.10">
    <property type="entry name" value="SAND domain-like"/>
    <property type="match status" value="2"/>
</dbReference>
<dbReference type="GO" id="GO:0008270">
    <property type="term" value="F:zinc ion binding"/>
    <property type="evidence" value="ECO:0007669"/>
    <property type="project" value="UniProtKB-KW"/>
</dbReference>
<dbReference type="Pfam" id="PF00439">
    <property type="entry name" value="Bromodomain"/>
    <property type="match status" value="1"/>
</dbReference>
<evidence type="ECO:0000256" key="1">
    <source>
        <dbReference type="ARBA" id="ARBA00022723"/>
    </source>
</evidence>
<dbReference type="Pfam" id="PF00628">
    <property type="entry name" value="PHD"/>
    <property type="match status" value="1"/>
</dbReference>
<evidence type="ECO:0008006" key="13">
    <source>
        <dbReference type="Google" id="ProtNLM"/>
    </source>
</evidence>
<feature type="domain" description="SAND" evidence="10">
    <location>
        <begin position="153"/>
        <end position="238"/>
    </location>
</feature>
<reference evidence="11" key="2">
    <citation type="submission" date="2025-08" db="UniProtKB">
        <authorList>
            <consortium name="Ensembl"/>
        </authorList>
    </citation>
    <scope>IDENTIFICATION</scope>
</reference>
<dbReference type="EMBL" id="AFYH01137673">
    <property type="status" value="NOT_ANNOTATED_CDS"/>
    <property type="molecule type" value="Genomic_DNA"/>
</dbReference>
<evidence type="ECO:0000256" key="4">
    <source>
        <dbReference type="ARBA" id="ARBA00023117"/>
    </source>
</evidence>
<keyword evidence="3" id="KW-0862">Zinc</keyword>
<dbReference type="FunCoup" id="H3AH55">
    <property type="interactions" value="1660"/>
</dbReference>
<reference evidence="12" key="1">
    <citation type="submission" date="2011-08" db="EMBL/GenBank/DDBJ databases">
        <title>The draft genome of Latimeria chalumnae.</title>
        <authorList>
            <person name="Di Palma F."/>
            <person name="Alfoldi J."/>
            <person name="Johnson J."/>
            <person name="Berlin A."/>
            <person name="Gnerre S."/>
            <person name="Jaffe D."/>
            <person name="MacCallum I."/>
            <person name="Young S."/>
            <person name="Walker B.J."/>
            <person name="Lander E."/>
            <person name="Lindblad-Toh K."/>
        </authorList>
    </citation>
    <scope>NUCLEOTIDE SEQUENCE [LARGE SCALE GENOMIC DNA]</scope>
    <source>
        <strain evidence="12">Wild caught</strain>
    </source>
</reference>
<dbReference type="InParanoid" id="H3AH55"/>
<dbReference type="InterPro" id="IPR013083">
    <property type="entry name" value="Znf_RING/FYVE/PHD"/>
</dbReference>
<dbReference type="InterPro" id="IPR010919">
    <property type="entry name" value="SAND-like_dom_sf"/>
</dbReference>
<dbReference type="CDD" id="cd15541">
    <property type="entry name" value="PHD_TIF1_like"/>
    <property type="match status" value="1"/>
</dbReference>
<evidence type="ECO:0000256" key="7">
    <source>
        <dbReference type="SAM" id="MobiDB-lite"/>
    </source>
</evidence>
<dbReference type="PRINTS" id="PR00503">
    <property type="entry name" value="BROMODOMAIN"/>
</dbReference>
<dbReference type="GeneTree" id="ENSGT00940000155124"/>
<dbReference type="EMBL" id="AFYH01137676">
    <property type="status" value="NOT_ANNOTATED_CDS"/>
    <property type="molecule type" value="Genomic_DNA"/>
</dbReference>
<evidence type="ECO:0000256" key="3">
    <source>
        <dbReference type="ARBA" id="ARBA00022833"/>
    </source>
</evidence>
<keyword evidence="1" id="KW-0479">Metal-binding</keyword>
<dbReference type="STRING" id="7897.ENSLACP00000008976"/>
<feature type="domain" description="PHD-type" evidence="9">
    <location>
        <begin position="255"/>
        <end position="304"/>
    </location>
</feature>
<dbReference type="GO" id="GO:0005634">
    <property type="term" value="C:nucleus"/>
    <property type="evidence" value="ECO:0007669"/>
    <property type="project" value="TreeGrafter"/>
</dbReference>
<feature type="compositionally biased region" description="Basic and acidic residues" evidence="7">
    <location>
        <begin position="130"/>
        <end position="141"/>
    </location>
</feature>
<dbReference type="SUPFAM" id="SSF47370">
    <property type="entry name" value="Bromodomain"/>
    <property type="match status" value="1"/>
</dbReference>
<dbReference type="SMART" id="SM00297">
    <property type="entry name" value="BROMO"/>
    <property type="match status" value="1"/>
</dbReference>
<dbReference type="GO" id="GO:0000981">
    <property type="term" value="F:DNA-binding transcription factor activity, RNA polymerase II-specific"/>
    <property type="evidence" value="ECO:0007669"/>
    <property type="project" value="TreeGrafter"/>
</dbReference>
<dbReference type="PROSITE" id="PS50016">
    <property type="entry name" value="ZF_PHD_2"/>
    <property type="match status" value="1"/>
</dbReference>
<dbReference type="InterPro" id="IPR043563">
    <property type="entry name" value="Sp110/Sp140/Sp140L-like"/>
</dbReference>
<dbReference type="Gene3D" id="1.20.920.10">
    <property type="entry name" value="Bromodomain-like"/>
    <property type="match status" value="1"/>
</dbReference>
<feature type="domain" description="Bromo" evidence="8">
    <location>
        <begin position="350"/>
        <end position="403"/>
    </location>
</feature>
<dbReference type="InterPro" id="IPR019787">
    <property type="entry name" value="Znf_PHD-finger"/>
</dbReference>
<dbReference type="PROSITE" id="PS01359">
    <property type="entry name" value="ZF_PHD_1"/>
    <property type="match status" value="1"/>
</dbReference>
<keyword evidence="4 5" id="KW-0103">Bromodomain</keyword>
<keyword evidence="2 6" id="KW-0863">Zinc-finger</keyword>
<dbReference type="InterPro" id="IPR019786">
    <property type="entry name" value="Zinc_finger_PHD-type_CS"/>
</dbReference>
<dbReference type="SUPFAM" id="SSF63763">
    <property type="entry name" value="SAND domain-like"/>
    <property type="match status" value="2"/>
</dbReference>
<protein>
    <recommendedName>
        <fullName evidence="13">SP110 nuclear body protein</fullName>
    </recommendedName>
</protein>
<dbReference type="eggNOG" id="KOG2177">
    <property type="taxonomic scope" value="Eukaryota"/>
</dbReference>
<dbReference type="InterPro" id="IPR001487">
    <property type="entry name" value="Bromodomain"/>
</dbReference>
<accession>H3AH55</accession>
<dbReference type="EMBL" id="AFYH01137675">
    <property type="status" value="NOT_ANNOTATED_CDS"/>
    <property type="molecule type" value="Genomic_DNA"/>
</dbReference>
<organism evidence="11 12">
    <name type="scientific">Latimeria chalumnae</name>
    <name type="common">Coelacanth</name>
    <dbReference type="NCBI Taxonomy" id="7897"/>
    <lineage>
        <taxon>Eukaryota</taxon>
        <taxon>Metazoa</taxon>
        <taxon>Chordata</taxon>
        <taxon>Craniata</taxon>
        <taxon>Vertebrata</taxon>
        <taxon>Euteleostomi</taxon>
        <taxon>Coelacanthiformes</taxon>
        <taxon>Coelacanthidae</taxon>
        <taxon>Latimeria</taxon>
    </lineage>
</organism>
<dbReference type="PANTHER" id="PTHR46386:SF11">
    <property type="entry name" value="AUTOIMMUNE REGULATOR"/>
    <property type="match status" value="1"/>
</dbReference>
<evidence type="ECO:0000259" key="10">
    <source>
        <dbReference type="PROSITE" id="PS50864"/>
    </source>
</evidence>
<dbReference type="SMART" id="SM00258">
    <property type="entry name" value="SAND"/>
    <property type="match status" value="2"/>
</dbReference>
<dbReference type="PROSITE" id="PS50014">
    <property type="entry name" value="BROMODOMAIN_2"/>
    <property type="match status" value="1"/>
</dbReference>
<dbReference type="Pfam" id="PF01342">
    <property type="entry name" value="SAND"/>
    <property type="match status" value="2"/>
</dbReference>
<reference evidence="11" key="3">
    <citation type="submission" date="2025-09" db="UniProtKB">
        <authorList>
            <consortium name="Ensembl"/>
        </authorList>
    </citation>
    <scope>IDENTIFICATION</scope>
</reference>
<sequence length="418" mass="48122">LKKKKKKPTHLEYNLLLAPDPKENFQQEHKIQEVSDSYKLPVTCGTTSGWLYKKKLAQGTKKCILGKDKVTWFSPTQFEAFGGRSSYKNWKLSILCGGYRLKKLIESLHTETLLLDRQFQLGKIKITSKKTDKHVPQEQTKKNPSLLPGSARSEQDSADRSSSSMEKIPVKCGDATGTLYSERFATGSRGKCIRTDTKWCTPEEFVKEGGMIESPDWKKDIHYQGESLKDLIKKNILKKNPNVCSELPEDQMENDDECMVCKDVGNLTCCDDCPRAFHRLCHIPLLTETEDSSENWSCTFCRMKAQNELSKGPRFKSSTERYIESCEYLLLKLYCQKKSKKFAKNPCDTVPNYAEIIKTPMWLDQIRDNMARKKYHTVGKFIKDVHLVFKNCQTFNQANEFGEMGAQLSEDFERNFKE</sequence>
<dbReference type="EMBL" id="AFYH01137674">
    <property type="status" value="NOT_ANNOTATED_CDS"/>
    <property type="molecule type" value="Genomic_DNA"/>
</dbReference>
<evidence type="ECO:0000256" key="6">
    <source>
        <dbReference type="PROSITE-ProRule" id="PRU00146"/>
    </source>
</evidence>
<dbReference type="PROSITE" id="PS50864">
    <property type="entry name" value="SAND"/>
    <property type="match status" value="2"/>
</dbReference>
<dbReference type="Gene3D" id="3.30.40.10">
    <property type="entry name" value="Zinc/RING finger domain, C3HC4 (zinc finger)"/>
    <property type="match status" value="1"/>
</dbReference>
<feature type="region of interest" description="Disordered" evidence="7">
    <location>
        <begin position="130"/>
        <end position="168"/>
    </location>
</feature>